<evidence type="ECO:0000313" key="1">
    <source>
        <dbReference type="EMBL" id="KAK7691385.1"/>
    </source>
</evidence>
<dbReference type="EMBL" id="JASBNA010000005">
    <property type="protein sequence ID" value="KAK7691385.1"/>
    <property type="molecule type" value="Genomic_DNA"/>
</dbReference>
<protein>
    <recommendedName>
        <fullName evidence="3">F-box domain-containing protein</fullName>
    </recommendedName>
</protein>
<dbReference type="SUPFAM" id="SSF52047">
    <property type="entry name" value="RNI-like"/>
    <property type="match status" value="1"/>
</dbReference>
<proteinExistence type="predicted"/>
<name>A0AAW0GJM4_9APHY</name>
<dbReference type="InterPro" id="IPR032675">
    <property type="entry name" value="LRR_dom_sf"/>
</dbReference>
<evidence type="ECO:0008006" key="3">
    <source>
        <dbReference type="Google" id="ProtNLM"/>
    </source>
</evidence>
<dbReference type="Proteomes" id="UP001385951">
    <property type="component" value="Unassembled WGS sequence"/>
</dbReference>
<gene>
    <name evidence="1" type="ORF">QCA50_004784</name>
</gene>
<dbReference type="InterPro" id="IPR036047">
    <property type="entry name" value="F-box-like_dom_sf"/>
</dbReference>
<keyword evidence="2" id="KW-1185">Reference proteome</keyword>
<sequence length="372" mass="42482">MTPRTFRLPNELTDRVIDHLHDDRTSLNACSVVCQDWRSASQFQLFRHLSFTLKNPENLMYTMESFWKPPPDSVAHYLRHVQTLTLNNGRGHFTRLDLNCLGDLSKVLPNVRKLELSNTQWASAANSTESKPPVPWMSIRTLKLSCTPIVVCPANALYVILHMFPNIEHLEFNSVPCYKLSMLIDSNIAFPPVPKLRTLTCHDLSNIGNLFLGLKSMLGGQLDTVNIMMDHVDDGEKDFDFSEGTEPLPLQSLYLNRFTVLQHLNLIVRPGQFASQIPILKQLPASIRTITFELFWAPSDDSDIENCLEDLEESEVLECIEPLSHLEVVRFMPMIKGVEMKPAARQLVRERLPHLLERGLLQISHFHAPLKQ</sequence>
<comment type="caution">
    <text evidence="1">The sequence shown here is derived from an EMBL/GenBank/DDBJ whole genome shotgun (WGS) entry which is preliminary data.</text>
</comment>
<reference evidence="1 2" key="1">
    <citation type="submission" date="2022-09" db="EMBL/GenBank/DDBJ databases">
        <authorList>
            <person name="Palmer J.M."/>
        </authorList>
    </citation>
    <scope>NUCLEOTIDE SEQUENCE [LARGE SCALE GENOMIC DNA]</scope>
    <source>
        <strain evidence="1 2">DSM 7382</strain>
    </source>
</reference>
<dbReference type="AlphaFoldDB" id="A0AAW0GJM4"/>
<dbReference type="SUPFAM" id="SSF81383">
    <property type="entry name" value="F-box domain"/>
    <property type="match status" value="1"/>
</dbReference>
<organism evidence="1 2">
    <name type="scientific">Cerrena zonata</name>
    <dbReference type="NCBI Taxonomy" id="2478898"/>
    <lineage>
        <taxon>Eukaryota</taxon>
        <taxon>Fungi</taxon>
        <taxon>Dikarya</taxon>
        <taxon>Basidiomycota</taxon>
        <taxon>Agaricomycotina</taxon>
        <taxon>Agaricomycetes</taxon>
        <taxon>Polyporales</taxon>
        <taxon>Cerrenaceae</taxon>
        <taxon>Cerrena</taxon>
    </lineage>
</organism>
<accession>A0AAW0GJM4</accession>
<dbReference type="Gene3D" id="3.80.10.10">
    <property type="entry name" value="Ribonuclease Inhibitor"/>
    <property type="match status" value="1"/>
</dbReference>
<evidence type="ECO:0000313" key="2">
    <source>
        <dbReference type="Proteomes" id="UP001385951"/>
    </source>
</evidence>